<dbReference type="InterPro" id="IPR050091">
    <property type="entry name" value="PKS_NRPS_Biosynth_Enz"/>
</dbReference>
<dbReference type="EMBL" id="JACCJC010000019">
    <property type="protein sequence ID" value="KAF6236367.1"/>
    <property type="molecule type" value="Genomic_DNA"/>
</dbReference>
<dbReference type="PROSITE" id="PS50075">
    <property type="entry name" value="CARRIER"/>
    <property type="match status" value="1"/>
</dbReference>
<dbReference type="PANTHER" id="PTHR43775">
    <property type="entry name" value="FATTY ACID SYNTHASE"/>
    <property type="match status" value="1"/>
</dbReference>
<dbReference type="CDD" id="cd05195">
    <property type="entry name" value="enoyl_red"/>
    <property type="match status" value="1"/>
</dbReference>
<dbReference type="InterPro" id="IPR006162">
    <property type="entry name" value="Ppantetheine_attach_site"/>
</dbReference>
<dbReference type="InterPro" id="IPR020843">
    <property type="entry name" value="ER"/>
</dbReference>
<dbReference type="InterPro" id="IPR013968">
    <property type="entry name" value="PKS_KR"/>
</dbReference>
<accession>A0A8H6L5I0</accession>
<dbReference type="Pfam" id="PF00550">
    <property type="entry name" value="PP-binding"/>
    <property type="match status" value="1"/>
</dbReference>
<keyword evidence="4" id="KW-0511">Multifunctional enzyme</keyword>
<dbReference type="GO" id="GO:1901336">
    <property type="term" value="P:lactone biosynthetic process"/>
    <property type="evidence" value="ECO:0007669"/>
    <property type="project" value="UniProtKB-ARBA"/>
</dbReference>
<organism evidence="6 7">
    <name type="scientific">Letharia columbiana</name>
    <dbReference type="NCBI Taxonomy" id="112416"/>
    <lineage>
        <taxon>Eukaryota</taxon>
        <taxon>Fungi</taxon>
        <taxon>Dikarya</taxon>
        <taxon>Ascomycota</taxon>
        <taxon>Pezizomycotina</taxon>
        <taxon>Lecanoromycetes</taxon>
        <taxon>OSLEUM clade</taxon>
        <taxon>Lecanoromycetidae</taxon>
        <taxon>Lecanorales</taxon>
        <taxon>Lecanorineae</taxon>
        <taxon>Parmeliaceae</taxon>
        <taxon>Letharia</taxon>
    </lineage>
</organism>
<evidence type="ECO:0000313" key="6">
    <source>
        <dbReference type="EMBL" id="KAF6236367.1"/>
    </source>
</evidence>
<dbReference type="SUPFAM" id="SSF51735">
    <property type="entry name" value="NAD(P)-binding Rossmann-fold domains"/>
    <property type="match status" value="2"/>
</dbReference>
<dbReference type="SUPFAM" id="SSF47336">
    <property type="entry name" value="ACP-like"/>
    <property type="match status" value="1"/>
</dbReference>
<feature type="domain" description="Carrier" evidence="5">
    <location>
        <begin position="729"/>
        <end position="806"/>
    </location>
</feature>
<dbReference type="SMART" id="SM00829">
    <property type="entry name" value="PKS_ER"/>
    <property type="match status" value="1"/>
</dbReference>
<dbReference type="GO" id="GO:0031177">
    <property type="term" value="F:phosphopantetheine binding"/>
    <property type="evidence" value="ECO:0007669"/>
    <property type="project" value="InterPro"/>
</dbReference>
<evidence type="ECO:0000256" key="4">
    <source>
        <dbReference type="ARBA" id="ARBA00023268"/>
    </source>
</evidence>
<keyword evidence="1" id="KW-0596">Phosphopantetheine</keyword>
<dbReference type="RefSeq" id="XP_037165713.1">
    <property type="nucleotide sequence ID" value="XM_037307375.1"/>
</dbReference>
<comment type="caution">
    <text evidence="6">The sequence shown here is derived from an EMBL/GenBank/DDBJ whole genome shotgun (WGS) entry which is preliminary data.</text>
</comment>
<dbReference type="InterPro" id="IPR011032">
    <property type="entry name" value="GroES-like_sf"/>
</dbReference>
<evidence type="ECO:0000256" key="3">
    <source>
        <dbReference type="ARBA" id="ARBA00022679"/>
    </source>
</evidence>
<dbReference type="SMART" id="SM00823">
    <property type="entry name" value="PKS_PP"/>
    <property type="match status" value="1"/>
</dbReference>
<dbReference type="AlphaFoldDB" id="A0A8H6L5I0"/>
<dbReference type="GeneID" id="59287121"/>
<keyword evidence="2" id="KW-0597">Phosphoprotein</keyword>
<dbReference type="SUPFAM" id="SSF50129">
    <property type="entry name" value="GroES-like"/>
    <property type="match status" value="1"/>
</dbReference>
<dbReference type="InterPro" id="IPR009081">
    <property type="entry name" value="PP-bd_ACP"/>
</dbReference>
<dbReference type="PROSITE" id="PS00012">
    <property type="entry name" value="PHOSPHOPANTETHEINE"/>
    <property type="match status" value="1"/>
</dbReference>
<dbReference type="GO" id="GO:0004312">
    <property type="term" value="F:fatty acid synthase activity"/>
    <property type="evidence" value="ECO:0007669"/>
    <property type="project" value="TreeGrafter"/>
</dbReference>
<evidence type="ECO:0000256" key="2">
    <source>
        <dbReference type="ARBA" id="ARBA00022553"/>
    </source>
</evidence>
<dbReference type="InterPro" id="IPR036736">
    <property type="entry name" value="ACP-like_sf"/>
</dbReference>
<dbReference type="Pfam" id="PF08659">
    <property type="entry name" value="KR"/>
    <property type="match status" value="1"/>
</dbReference>
<name>A0A8H6L5I0_9LECA</name>
<sequence length="820" mass="89164">MIRTFRNENAGILPILLDLDGKDRLSADATSDLICRVFKASWGAEASGREVEREFMERHGQMFIPRVIEDNDASRWAVRQGRKGDPELQPFNQVDRPLSLTIESPGLLDTLYFEDDKSATTSLLDDFVEIKVEATGVNFRDVMYAVGQISSEHFGGECSGTIAAMGRSVSGFEIGDRVCALSSGGYGTFARCSSHLVAKIPDAVSFVSAAAIPVIFSTAYYGLVNTARLSSGETILIHAAAGGVGQAAIRLCQMIGADIFATVGSAEKKNFLMAAYNIPEDHIFNSRDTSFEASLKHRTSGNGVDVVLNSLAGEMLKASLNCLAPFGRFIEIGKKDLIVNTRVEMTKFTNNITYATVDLLLLQAKKPQLTGTVLSEVTSLVFNGRIENIAAINAFPVSQIEAAFRLMQSGKSMGKIVVEPREGDHVKAALPKLGHSSLRRDASYLITGGTGGIGQAMTKWLVGQGAKNIILASRSGLDNQDIRDLVNELEGLGARIAVLKCDVSNRSSVERFAKQCSALMPPIKGVIHGSAVFQNALFEQATHEDWTKVLAPKVEGAWNLHHTFTNLDFFLMLGSVASLLGNHGHSAYGATSTFLDAFAQYRIAQNLPAATLGLGPVRGAGYFAKDFDARAWHVDKHMGLQWLDEDEVFAYISAAIRTQTAGPGKTRNYQWITGLRPHDDMKEEPFWMSDSKFSHLRLAYHASRGSHSGTGQKAGSLSQQLEKAPSFEEARKLVYDTLAVKIADVLMKPVEDVSPSQPMASYGLDSLVAVEIRNWIARTMEVKVSMFDLISGNSLEILAVVIVLKSKVVSKAIKNEHKEG</sequence>
<dbReference type="Proteomes" id="UP000578531">
    <property type="component" value="Unassembled WGS sequence"/>
</dbReference>
<dbReference type="Gene3D" id="3.40.50.720">
    <property type="entry name" value="NAD(P)-binding Rossmann-like Domain"/>
    <property type="match status" value="2"/>
</dbReference>
<dbReference type="InterPro" id="IPR013154">
    <property type="entry name" value="ADH-like_N"/>
</dbReference>
<protein>
    <recommendedName>
        <fullName evidence="5">Carrier domain-containing protein</fullName>
    </recommendedName>
</protein>
<dbReference type="GO" id="GO:0006633">
    <property type="term" value="P:fatty acid biosynthetic process"/>
    <property type="evidence" value="ECO:0007669"/>
    <property type="project" value="TreeGrafter"/>
</dbReference>
<evidence type="ECO:0000256" key="1">
    <source>
        <dbReference type="ARBA" id="ARBA00022450"/>
    </source>
</evidence>
<dbReference type="Pfam" id="PF13602">
    <property type="entry name" value="ADH_zinc_N_2"/>
    <property type="match status" value="1"/>
</dbReference>
<dbReference type="Gene3D" id="1.10.1200.10">
    <property type="entry name" value="ACP-like"/>
    <property type="match status" value="1"/>
</dbReference>
<dbReference type="PANTHER" id="PTHR43775:SF13">
    <property type="entry name" value="POLYKETIDE SYNTHASE 1"/>
    <property type="match status" value="1"/>
</dbReference>
<dbReference type="Gene3D" id="3.90.180.10">
    <property type="entry name" value="Medium-chain alcohol dehydrogenases, catalytic domain"/>
    <property type="match status" value="1"/>
</dbReference>
<gene>
    <name evidence="6" type="ORF">HO173_005458</name>
</gene>
<dbReference type="GO" id="GO:0016491">
    <property type="term" value="F:oxidoreductase activity"/>
    <property type="evidence" value="ECO:0007669"/>
    <property type="project" value="InterPro"/>
</dbReference>
<keyword evidence="7" id="KW-1185">Reference proteome</keyword>
<dbReference type="InterPro" id="IPR057326">
    <property type="entry name" value="KR_dom"/>
</dbReference>
<dbReference type="InterPro" id="IPR036291">
    <property type="entry name" value="NAD(P)-bd_dom_sf"/>
</dbReference>
<dbReference type="SMART" id="SM00822">
    <property type="entry name" value="PKS_KR"/>
    <property type="match status" value="1"/>
</dbReference>
<dbReference type="FunFam" id="3.40.50.720:FF:000209">
    <property type="entry name" value="Polyketide synthase Pks12"/>
    <property type="match status" value="1"/>
</dbReference>
<keyword evidence="3" id="KW-0808">Transferase</keyword>
<evidence type="ECO:0000259" key="5">
    <source>
        <dbReference type="PROSITE" id="PS50075"/>
    </source>
</evidence>
<reference evidence="6 7" key="1">
    <citation type="journal article" date="2020" name="Genomics">
        <title>Complete, high-quality genomes from long-read metagenomic sequencing of two wolf lichen thalli reveals enigmatic genome architecture.</title>
        <authorList>
            <person name="McKenzie S.K."/>
            <person name="Walston R.F."/>
            <person name="Allen J.L."/>
        </authorList>
    </citation>
    <scope>NUCLEOTIDE SEQUENCE [LARGE SCALE GENOMIC DNA]</scope>
    <source>
        <strain evidence="6">WasteWater2</strain>
    </source>
</reference>
<dbReference type="GO" id="GO:0044550">
    <property type="term" value="P:secondary metabolite biosynthetic process"/>
    <property type="evidence" value="ECO:0007669"/>
    <property type="project" value="TreeGrafter"/>
</dbReference>
<dbReference type="InterPro" id="IPR020806">
    <property type="entry name" value="PKS_PP-bd"/>
</dbReference>
<proteinExistence type="predicted"/>
<dbReference type="OrthoDB" id="329835at2759"/>
<dbReference type="Pfam" id="PF08240">
    <property type="entry name" value="ADH_N"/>
    <property type="match status" value="1"/>
</dbReference>
<evidence type="ECO:0000313" key="7">
    <source>
        <dbReference type="Proteomes" id="UP000578531"/>
    </source>
</evidence>